<protein>
    <recommendedName>
        <fullName evidence="4">rRNA-processing protein EFG1</fullName>
    </recommendedName>
    <alternativeName>
        <fullName evidence="5">rRNA-processing protein efg1</fullName>
    </alternativeName>
</protein>
<dbReference type="Pfam" id="PF10153">
    <property type="entry name" value="Efg1"/>
    <property type="match status" value="1"/>
</dbReference>
<keyword evidence="11" id="KW-1185">Reference proteome</keyword>
<evidence type="ECO:0000256" key="6">
    <source>
        <dbReference type="ARBA" id="ARBA00022552"/>
    </source>
</evidence>
<feature type="compositionally biased region" description="Basic and acidic residues" evidence="9">
    <location>
        <begin position="228"/>
        <end position="237"/>
    </location>
</feature>
<feature type="region of interest" description="Disordered" evidence="9">
    <location>
        <begin position="183"/>
        <end position="210"/>
    </location>
</feature>
<evidence type="ECO:0000256" key="5">
    <source>
        <dbReference type="ARBA" id="ARBA00019827"/>
    </source>
</evidence>
<comment type="subcellular location">
    <subcellularLocation>
        <location evidence="2">Nucleus</location>
        <location evidence="2">Nucleolus</location>
    </subcellularLocation>
</comment>
<comment type="function">
    <text evidence="1">Involved in rRNA processing.</text>
</comment>
<comment type="similarity">
    <text evidence="3">Belongs to the EFG1 family.</text>
</comment>
<dbReference type="EMBL" id="JBFXLT010000072">
    <property type="protein sequence ID" value="KAL2810426.1"/>
    <property type="molecule type" value="Genomic_DNA"/>
</dbReference>
<keyword evidence="8" id="KW-0539">Nucleus</keyword>
<feature type="compositionally biased region" description="Basic and acidic residues" evidence="9">
    <location>
        <begin position="250"/>
        <end position="265"/>
    </location>
</feature>
<evidence type="ECO:0000256" key="3">
    <source>
        <dbReference type="ARBA" id="ARBA00006916"/>
    </source>
</evidence>
<name>A0ABR4H4Q4_9EURO</name>
<evidence type="ECO:0000313" key="10">
    <source>
        <dbReference type="EMBL" id="KAL2810426.1"/>
    </source>
</evidence>
<accession>A0ABR4H4Q4</accession>
<gene>
    <name evidence="10" type="ORF">BJX63DRAFT_320414</name>
</gene>
<feature type="compositionally biased region" description="Polar residues" evidence="9">
    <location>
        <begin position="1"/>
        <end position="11"/>
    </location>
</feature>
<evidence type="ECO:0000313" key="11">
    <source>
        <dbReference type="Proteomes" id="UP001610334"/>
    </source>
</evidence>
<comment type="caution">
    <text evidence="10">The sequence shown here is derived from an EMBL/GenBank/DDBJ whole genome shotgun (WGS) entry which is preliminary data.</text>
</comment>
<dbReference type="Proteomes" id="UP001610334">
    <property type="component" value="Unassembled WGS sequence"/>
</dbReference>
<dbReference type="InterPro" id="IPR050786">
    <property type="entry name" value="EFG1_rRNA-proc"/>
</dbReference>
<evidence type="ECO:0000256" key="8">
    <source>
        <dbReference type="ARBA" id="ARBA00023242"/>
    </source>
</evidence>
<sequence>MPKDPSTTSTFSKRKSPYPPSSSGTPLKRKKTTTITRNPDEQPAHTSVNDLKRRIRDAKRLLNKPDLPADKRIIQERALKGYEKELADEEGRRERSKIIKKYHFVRFLDRKTATKEVARLTRQHDELAQSDATEGDGKAKKKQLAKLAAQIHTAKVNLNYTIYYPLTEKYISIYAEKKKQKKGAEQGSDEEQSREEEKEASSSSSAAQRTAMWQVVEKCMEEGTLDLLREGKLDVNGKRKSKTENTGVVPKKDASGEKDSKERGDQSNVKPGKSDARKEKNTKHAPPKQEDGDESDGGFFEM</sequence>
<proteinExistence type="inferred from homology"/>
<dbReference type="InterPro" id="IPR019310">
    <property type="entry name" value="Efg1"/>
</dbReference>
<reference evidence="10 11" key="1">
    <citation type="submission" date="2024-07" db="EMBL/GenBank/DDBJ databases">
        <title>Section-level genome sequencing and comparative genomics of Aspergillus sections Usti and Cavernicolus.</title>
        <authorList>
            <consortium name="Lawrence Berkeley National Laboratory"/>
            <person name="Nybo J.L."/>
            <person name="Vesth T.C."/>
            <person name="Theobald S."/>
            <person name="Frisvad J.C."/>
            <person name="Larsen T.O."/>
            <person name="Kjaerboelling I."/>
            <person name="Rothschild-Mancinelli K."/>
            <person name="Lyhne E.K."/>
            <person name="Kogle M.E."/>
            <person name="Barry K."/>
            <person name="Clum A."/>
            <person name="Na H."/>
            <person name="Ledsgaard L."/>
            <person name="Lin J."/>
            <person name="Lipzen A."/>
            <person name="Kuo A."/>
            <person name="Riley R."/>
            <person name="Mondo S."/>
            <person name="Labutti K."/>
            <person name="Haridas S."/>
            <person name="Pangalinan J."/>
            <person name="Salamov A.A."/>
            <person name="Simmons B.A."/>
            <person name="Magnuson J.K."/>
            <person name="Chen J."/>
            <person name="Drula E."/>
            <person name="Henrissat B."/>
            <person name="Wiebenga A."/>
            <person name="Lubbers R.J."/>
            <person name="Gomes A.C."/>
            <person name="Makela M.R."/>
            <person name="Stajich J."/>
            <person name="Grigoriev I.V."/>
            <person name="Mortensen U.H."/>
            <person name="De Vries R.P."/>
            <person name="Baker S.E."/>
            <person name="Andersen M.R."/>
        </authorList>
    </citation>
    <scope>NUCLEOTIDE SEQUENCE [LARGE SCALE GENOMIC DNA]</scope>
    <source>
        <strain evidence="10 11">CBS 588.65</strain>
    </source>
</reference>
<evidence type="ECO:0000256" key="9">
    <source>
        <dbReference type="SAM" id="MobiDB-lite"/>
    </source>
</evidence>
<feature type="region of interest" description="Disordered" evidence="9">
    <location>
        <begin position="228"/>
        <end position="302"/>
    </location>
</feature>
<dbReference type="PANTHER" id="PTHR33911">
    <property type="entry name" value="RRNA-PROCESSING PROTEIN EFG1"/>
    <property type="match status" value="1"/>
</dbReference>
<evidence type="ECO:0000256" key="2">
    <source>
        <dbReference type="ARBA" id="ARBA00004604"/>
    </source>
</evidence>
<evidence type="ECO:0000256" key="1">
    <source>
        <dbReference type="ARBA" id="ARBA00002773"/>
    </source>
</evidence>
<feature type="region of interest" description="Disordered" evidence="9">
    <location>
        <begin position="1"/>
        <end position="52"/>
    </location>
</feature>
<dbReference type="PANTHER" id="PTHR33911:SF1">
    <property type="entry name" value="RRNA-PROCESSING PROTEIN EFG1"/>
    <property type="match status" value="1"/>
</dbReference>
<evidence type="ECO:0000256" key="7">
    <source>
        <dbReference type="ARBA" id="ARBA00023054"/>
    </source>
</evidence>
<keyword evidence="6" id="KW-0698">rRNA processing</keyword>
<organism evidence="10 11">
    <name type="scientific">Aspergillus granulosus</name>
    <dbReference type="NCBI Taxonomy" id="176169"/>
    <lineage>
        <taxon>Eukaryota</taxon>
        <taxon>Fungi</taxon>
        <taxon>Dikarya</taxon>
        <taxon>Ascomycota</taxon>
        <taxon>Pezizomycotina</taxon>
        <taxon>Eurotiomycetes</taxon>
        <taxon>Eurotiomycetidae</taxon>
        <taxon>Eurotiales</taxon>
        <taxon>Aspergillaceae</taxon>
        <taxon>Aspergillus</taxon>
        <taxon>Aspergillus subgen. Nidulantes</taxon>
    </lineage>
</organism>
<keyword evidence="7" id="KW-0175">Coiled coil</keyword>
<evidence type="ECO:0000256" key="4">
    <source>
        <dbReference type="ARBA" id="ARBA00018689"/>
    </source>
</evidence>